<feature type="domain" description="Aladin seven-bladed propeller" evidence="1">
    <location>
        <begin position="141"/>
        <end position="445"/>
    </location>
</feature>
<dbReference type="InterPro" id="IPR015943">
    <property type="entry name" value="WD40/YVTN_repeat-like_dom_sf"/>
</dbReference>
<evidence type="ECO:0000313" key="2">
    <source>
        <dbReference type="EMBL" id="CAG5103642.1"/>
    </source>
</evidence>
<dbReference type="Pfam" id="PF25460">
    <property type="entry name" value="Beta-prop_Aladin"/>
    <property type="match status" value="1"/>
</dbReference>
<dbReference type="Gene3D" id="2.130.10.10">
    <property type="entry name" value="YVTN repeat-like/Quinoprotein amine dehydrogenase"/>
    <property type="match status" value="2"/>
</dbReference>
<dbReference type="PANTHER" id="PTHR14494">
    <property type="entry name" value="ALADIN/ADRACALIN/AAAS"/>
    <property type="match status" value="1"/>
</dbReference>
<accession>A0ABN7SRF1</accession>
<dbReference type="InterPro" id="IPR045139">
    <property type="entry name" value="Aladin"/>
</dbReference>
<dbReference type="InterPro" id="IPR001680">
    <property type="entry name" value="WD40_rpt"/>
</dbReference>
<dbReference type="PANTHER" id="PTHR14494:SF0">
    <property type="entry name" value="ALADIN"/>
    <property type="match status" value="1"/>
</dbReference>
<gene>
    <name evidence="2" type="ORF">OKIOD_LOCUS9631</name>
</gene>
<dbReference type="Proteomes" id="UP001158576">
    <property type="component" value="Chromosome 1"/>
</dbReference>
<name>A0ABN7SRF1_OIKDI</name>
<dbReference type="EMBL" id="OU015566">
    <property type="protein sequence ID" value="CAG5103642.1"/>
    <property type="molecule type" value="Genomic_DNA"/>
</dbReference>
<protein>
    <submittedName>
        <fullName evidence="2">Oidioi.mRNA.OKI2018_I69.chr1.g866.t1.cds</fullName>
    </submittedName>
</protein>
<evidence type="ECO:0000259" key="1">
    <source>
        <dbReference type="Pfam" id="PF25460"/>
    </source>
</evidence>
<dbReference type="InterPro" id="IPR036322">
    <property type="entry name" value="WD40_repeat_dom_sf"/>
</dbReference>
<dbReference type="SUPFAM" id="SSF50978">
    <property type="entry name" value="WD40 repeat-like"/>
    <property type="match status" value="1"/>
</dbReference>
<proteinExistence type="predicted"/>
<sequence>MISPGAEERCYSESRGKLIFAEKGRPVHQIVENLPRPATHELERRTRNPGGADDQFLESTSVCHEELSFAENIDQFWQSFEADGLYPAIKGFMYFNPASQELTRRYLKAAKMAKNLVPEKIHSYLTGIFHSEIEHREVPGLIRCIDWHPRFSKVAIGLKDDTVKVWYEENKLVVPHLKHKRQQQIHTLAWKPVVEEVLVVGCRDCAIIWTIETNSMSNRPASGCAQVIPSPGSQPIHSLSWDPFSSLLALSSKNATFVEIWDSDREELVQRQVGASCVAFVGFSNSGEKLVVSGSDSIAIFSCVTWTNEGTWRNLEGPALNVCWSHDDQKIIFAIKNKIFIASFEGIMGPDEEAREIEEFEGDVLQMAWHNQRLAVAVEGVSDTLLYSTQINQSGLMDIELVGQLPGAGHAMFLHMKPVPGSDTVAPGSLLSIVHEDGEIQNIPLFYKSTNSAINELNSSHNETLSTSFGFTTALESNAFEMSQFNSTRR</sequence>
<organism evidence="2 3">
    <name type="scientific">Oikopleura dioica</name>
    <name type="common">Tunicate</name>
    <dbReference type="NCBI Taxonomy" id="34765"/>
    <lineage>
        <taxon>Eukaryota</taxon>
        <taxon>Metazoa</taxon>
        <taxon>Chordata</taxon>
        <taxon>Tunicata</taxon>
        <taxon>Appendicularia</taxon>
        <taxon>Copelata</taxon>
        <taxon>Oikopleuridae</taxon>
        <taxon>Oikopleura</taxon>
    </lineage>
</organism>
<keyword evidence="3" id="KW-1185">Reference proteome</keyword>
<evidence type="ECO:0000313" key="3">
    <source>
        <dbReference type="Proteomes" id="UP001158576"/>
    </source>
</evidence>
<dbReference type="SMART" id="SM00320">
    <property type="entry name" value="WD40"/>
    <property type="match status" value="4"/>
</dbReference>
<reference evidence="2 3" key="1">
    <citation type="submission" date="2021-04" db="EMBL/GenBank/DDBJ databases">
        <authorList>
            <person name="Bliznina A."/>
        </authorList>
    </citation>
    <scope>NUCLEOTIDE SEQUENCE [LARGE SCALE GENOMIC DNA]</scope>
</reference>
<dbReference type="InterPro" id="IPR057403">
    <property type="entry name" value="Beta-prop_Aladin"/>
</dbReference>